<organism evidence="4 5">
    <name type="scientific">Lachnospira eligens</name>
    <dbReference type="NCBI Taxonomy" id="39485"/>
    <lineage>
        <taxon>Bacteria</taxon>
        <taxon>Bacillati</taxon>
        <taxon>Bacillota</taxon>
        <taxon>Clostridia</taxon>
        <taxon>Lachnospirales</taxon>
        <taxon>Lachnospiraceae</taxon>
        <taxon>Lachnospira</taxon>
    </lineage>
</organism>
<keyword evidence="2" id="KW-0812">Transmembrane</keyword>
<dbReference type="InterPro" id="IPR004474">
    <property type="entry name" value="LytR_CpsA_psr"/>
</dbReference>
<evidence type="ECO:0000313" key="4">
    <source>
        <dbReference type="EMBL" id="CUQ78300.1"/>
    </source>
</evidence>
<gene>
    <name evidence="4" type="primary">lytR_5</name>
    <name evidence="4" type="ORF">ERS852490_02008</name>
</gene>
<evidence type="ECO:0000259" key="3">
    <source>
        <dbReference type="Pfam" id="PF03816"/>
    </source>
</evidence>
<feature type="transmembrane region" description="Helical" evidence="2">
    <location>
        <begin position="34"/>
        <end position="58"/>
    </location>
</feature>
<dbReference type="InterPro" id="IPR050922">
    <property type="entry name" value="LytR/CpsA/Psr_CW_biosynth"/>
</dbReference>
<evidence type="ECO:0000256" key="1">
    <source>
        <dbReference type="ARBA" id="ARBA00006068"/>
    </source>
</evidence>
<dbReference type="Gene3D" id="3.40.190.10">
    <property type="entry name" value="Periplasmic binding protein-like II"/>
    <property type="match status" value="1"/>
</dbReference>
<name>A0A174Z5U3_9FIRM</name>
<dbReference type="PANTHER" id="PTHR33392:SF6">
    <property type="entry name" value="POLYISOPRENYL-TEICHOIC ACID--PEPTIDOGLYCAN TEICHOIC ACID TRANSFERASE TAGU"/>
    <property type="match status" value="1"/>
</dbReference>
<reference evidence="4 5" key="1">
    <citation type="submission" date="2015-09" db="EMBL/GenBank/DDBJ databases">
        <authorList>
            <consortium name="Pathogen Informatics"/>
        </authorList>
    </citation>
    <scope>NUCLEOTIDE SEQUENCE [LARGE SCALE GENOMIC DNA]</scope>
    <source>
        <strain evidence="4 5">2789STDY5834875</strain>
    </source>
</reference>
<dbReference type="PANTHER" id="PTHR33392">
    <property type="entry name" value="POLYISOPRENYL-TEICHOIC ACID--PEPTIDOGLYCAN TEICHOIC ACID TRANSFERASE TAGU"/>
    <property type="match status" value="1"/>
</dbReference>
<evidence type="ECO:0000256" key="2">
    <source>
        <dbReference type="SAM" id="Phobius"/>
    </source>
</evidence>
<feature type="transmembrane region" description="Helical" evidence="2">
    <location>
        <begin position="64"/>
        <end position="81"/>
    </location>
</feature>
<dbReference type="EMBL" id="CZBU01000004">
    <property type="protein sequence ID" value="CUQ78300.1"/>
    <property type="molecule type" value="Genomic_DNA"/>
</dbReference>
<protein>
    <submittedName>
        <fullName evidence="4">Membrane-bound protein lytR</fullName>
    </submittedName>
</protein>
<feature type="domain" description="Cell envelope-related transcriptional attenuator" evidence="3">
    <location>
        <begin position="274"/>
        <end position="424"/>
    </location>
</feature>
<dbReference type="NCBIfam" id="TIGR00350">
    <property type="entry name" value="lytR_cpsA_psr"/>
    <property type="match status" value="1"/>
</dbReference>
<accession>A0A174Z5U3</accession>
<keyword evidence="2" id="KW-1133">Transmembrane helix</keyword>
<feature type="transmembrane region" description="Helical" evidence="2">
    <location>
        <begin position="93"/>
        <end position="111"/>
    </location>
</feature>
<keyword evidence="2" id="KW-0472">Membrane</keyword>
<dbReference type="Pfam" id="PF03816">
    <property type="entry name" value="LytR_cpsA_psr"/>
    <property type="match status" value="1"/>
</dbReference>
<comment type="similarity">
    <text evidence="1">Belongs to the LytR/CpsA/Psr (LCP) family.</text>
</comment>
<dbReference type="OrthoDB" id="27330at2"/>
<dbReference type="Gene3D" id="3.40.630.190">
    <property type="entry name" value="LCP protein"/>
    <property type="match status" value="1"/>
</dbReference>
<dbReference type="AlphaFoldDB" id="A0A174Z5U3"/>
<sequence length="536" mass="59184">MSNFFTRSKDDMKYLFKNKEELSKKERKRKRRGWGTLIGLILVLIQLIVSGLLLFNIFKLDILPLKYLIAVNAFLLLIFLYDFTSQFTKAHIIGKILAVLMSGVIVFIYLVSSKLDSVLNKLNLPEINTDIVDVVVLADDKASSLNDLANYKFAYNSTASNANVKTAFDSVKSELNKSSLELAEYKSWDDLVTAFYDNTEVQAIVMNDSMLKVVASQYEDFDTKVKIIKQYEYKKLVTVQKSNVNVKKEPFIIYVSGISSEDGADSALSNNALSDVNIVAVINPETKQILLVTTPRDSYIKITGPDGRKGYDKLTHAGNYGVEASIDTLQNLYGIDIDYYVKINFTGCVSVVDALGGITIDSEVEFTCGEDASPIPYHFVKGPNECDGEMAVAFSRERHAFAAGDFQRGRNQTAAIKGILQKATSPAILTKYSAVLDAVSDMFLTNIPTSTISDLVKLQLSDGTAWNIQTYSIEGTTQPPAGQGPAYLEITGLRGASVVYPYADSINTAIQLMSKIQNGDVFDVDEYVDSLNNNSN</sequence>
<evidence type="ECO:0000313" key="5">
    <source>
        <dbReference type="Proteomes" id="UP000095621"/>
    </source>
</evidence>
<proteinExistence type="inferred from homology"/>
<dbReference type="Proteomes" id="UP000095621">
    <property type="component" value="Unassembled WGS sequence"/>
</dbReference>
<dbReference type="RefSeq" id="WP_055215939.1">
    <property type="nucleotide sequence ID" value="NZ_CZBU01000004.1"/>
</dbReference>